<dbReference type="InterPro" id="IPR008861">
    <property type="entry name" value="GpX-like"/>
</dbReference>
<sequence length="72" mass="7793">MTRTLPVTAIEGETVDQLVWRTLGRAAPVVEQVLNLNPGLADQGCFLRHGQSVLVPADATRTAPVPMVQLWS</sequence>
<dbReference type="EMBL" id="BAAAEJ010000007">
    <property type="protein sequence ID" value="GAA0394870.1"/>
    <property type="molecule type" value="Genomic_DNA"/>
</dbReference>
<dbReference type="Pfam" id="PF05489">
    <property type="entry name" value="Phage_tail_X"/>
    <property type="match status" value="1"/>
</dbReference>
<evidence type="ECO:0000313" key="2">
    <source>
        <dbReference type="Proteomes" id="UP001500791"/>
    </source>
</evidence>
<keyword evidence="2" id="KW-1185">Reference proteome</keyword>
<gene>
    <name evidence="1" type="ORF">GCM10009093_21830</name>
</gene>
<accession>A0ABN0YGK1</accession>
<reference evidence="1 2" key="1">
    <citation type="journal article" date="2019" name="Int. J. Syst. Evol. Microbiol.">
        <title>The Global Catalogue of Microorganisms (GCM) 10K type strain sequencing project: providing services to taxonomists for standard genome sequencing and annotation.</title>
        <authorList>
            <consortium name="The Broad Institute Genomics Platform"/>
            <consortium name="The Broad Institute Genome Sequencing Center for Infectious Disease"/>
            <person name="Wu L."/>
            <person name="Ma J."/>
        </authorList>
    </citation>
    <scope>NUCLEOTIDE SEQUENCE [LARGE SCALE GENOMIC DNA]</scope>
    <source>
        <strain evidence="1 2">JCM 13476</strain>
    </source>
</reference>
<dbReference type="RefSeq" id="WP_343795020.1">
    <property type="nucleotide sequence ID" value="NZ_BAAAEJ010000007.1"/>
</dbReference>
<evidence type="ECO:0000313" key="1">
    <source>
        <dbReference type="EMBL" id="GAA0394870.1"/>
    </source>
</evidence>
<dbReference type="Proteomes" id="UP001500791">
    <property type="component" value="Unassembled WGS sequence"/>
</dbReference>
<proteinExistence type="predicted"/>
<protein>
    <submittedName>
        <fullName evidence="1">Tail protein X</fullName>
    </submittedName>
</protein>
<organism evidence="1 2">
    <name type="scientific">Brevundimonas terrae</name>
    <dbReference type="NCBI Taxonomy" id="363631"/>
    <lineage>
        <taxon>Bacteria</taxon>
        <taxon>Pseudomonadati</taxon>
        <taxon>Pseudomonadota</taxon>
        <taxon>Alphaproteobacteria</taxon>
        <taxon>Caulobacterales</taxon>
        <taxon>Caulobacteraceae</taxon>
        <taxon>Brevundimonas</taxon>
    </lineage>
</organism>
<name>A0ABN0YGK1_9CAUL</name>
<comment type="caution">
    <text evidence="1">The sequence shown here is derived from an EMBL/GenBank/DDBJ whole genome shotgun (WGS) entry which is preliminary data.</text>
</comment>